<comment type="caution">
    <text evidence="2">The sequence shown here is derived from an EMBL/GenBank/DDBJ whole genome shotgun (WGS) entry which is preliminary data.</text>
</comment>
<dbReference type="Pfam" id="PF00775">
    <property type="entry name" value="Dioxygenase_C"/>
    <property type="match status" value="1"/>
</dbReference>
<sequence>MKFERVIAPVFGLANLATILAHGPPQPAAALVRREALVVEAAKAYSSCAKKLKSREANDRRDAKTQSFVNSYLESRGLEPSFDKRIDSANATCVLAPEEVEGPYYVSGELIRNDIREKQAGIDLLLDVQLLNVHTCEPLKNVLVDFWSCNSTGVYGGIGIENTLGLTFLRGLVKSDNDGVVQVLTKVPGWYTGRAQHIHVKAHVNYTIANNTVQGGSVVHTGQLYLNQSILSEINVLAPYSADPNPFTLNSADFIFTGEANATAGYDAYIHVTKTGKTLSDGLLGKITLALDPNKAATPVDMGGPGGNFTGWPPGANFTGFPPGFSGFPTGSPPARPTTTTKKA</sequence>
<dbReference type="EMBL" id="JAAMPI010001658">
    <property type="protein sequence ID" value="KAF4624434.1"/>
    <property type="molecule type" value="Genomic_DNA"/>
</dbReference>
<evidence type="ECO:0000259" key="1">
    <source>
        <dbReference type="Pfam" id="PF00775"/>
    </source>
</evidence>
<dbReference type="SUPFAM" id="SSF49482">
    <property type="entry name" value="Aromatic compound dioxygenase"/>
    <property type="match status" value="1"/>
</dbReference>
<dbReference type="PANTHER" id="PTHR34315:SF1">
    <property type="entry name" value="INTRADIOL RING-CLEAVAGE DIOXYGENASES DOMAIN-CONTAINING PROTEIN-RELATED"/>
    <property type="match status" value="1"/>
</dbReference>
<name>A0A8H4VYE0_9HELO</name>
<dbReference type="OrthoDB" id="121380at2759"/>
<dbReference type="Proteomes" id="UP000566819">
    <property type="component" value="Unassembled WGS sequence"/>
</dbReference>
<dbReference type="InterPro" id="IPR000627">
    <property type="entry name" value="Intradiol_dOase_C"/>
</dbReference>
<dbReference type="PANTHER" id="PTHR34315">
    <property type="match status" value="1"/>
</dbReference>
<proteinExistence type="predicted"/>
<organism evidence="2 3">
    <name type="scientific">Cudoniella acicularis</name>
    <dbReference type="NCBI Taxonomy" id="354080"/>
    <lineage>
        <taxon>Eukaryota</taxon>
        <taxon>Fungi</taxon>
        <taxon>Dikarya</taxon>
        <taxon>Ascomycota</taxon>
        <taxon>Pezizomycotina</taxon>
        <taxon>Leotiomycetes</taxon>
        <taxon>Helotiales</taxon>
        <taxon>Tricladiaceae</taxon>
        <taxon>Cudoniella</taxon>
    </lineage>
</organism>
<accession>A0A8H4VYE0</accession>
<evidence type="ECO:0000313" key="3">
    <source>
        <dbReference type="Proteomes" id="UP000566819"/>
    </source>
</evidence>
<dbReference type="GO" id="GO:0016702">
    <property type="term" value="F:oxidoreductase activity, acting on single donors with incorporation of molecular oxygen, incorporation of two atoms of oxygen"/>
    <property type="evidence" value="ECO:0007669"/>
    <property type="project" value="InterPro"/>
</dbReference>
<protein>
    <recommendedName>
        <fullName evidence="1">Intradiol ring-cleavage dioxygenases domain-containing protein</fullName>
    </recommendedName>
</protein>
<gene>
    <name evidence="2" type="ORF">G7Y89_g13738</name>
</gene>
<reference evidence="2 3" key="1">
    <citation type="submission" date="2020-03" db="EMBL/GenBank/DDBJ databases">
        <title>Draft Genome Sequence of Cudoniella acicularis.</title>
        <authorList>
            <person name="Buettner E."/>
            <person name="Kellner H."/>
        </authorList>
    </citation>
    <scope>NUCLEOTIDE SEQUENCE [LARGE SCALE GENOMIC DNA]</scope>
    <source>
        <strain evidence="2 3">DSM 108380</strain>
    </source>
</reference>
<dbReference type="CDD" id="cd03457">
    <property type="entry name" value="intradiol_dioxygenase_like"/>
    <property type="match status" value="1"/>
</dbReference>
<dbReference type="AlphaFoldDB" id="A0A8H4VYE0"/>
<feature type="domain" description="Intradiol ring-cleavage dioxygenases" evidence="1">
    <location>
        <begin position="101"/>
        <end position="196"/>
    </location>
</feature>
<dbReference type="GO" id="GO:0008199">
    <property type="term" value="F:ferric iron binding"/>
    <property type="evidence" value="ECO:0007669"/>
    <property type="project" value="InterPro"/>
</dbReference>
<dbReference type="InterPro" id="IPR015889">
    <property type="entry name" value="Intradiol_dOase_core"/>
</dbReference>
<keyword evidence="3" id="KW-1185">Reference proteome</keyword>
<dbReference type="Gene3D" id="2.60.130.10">
    <property type="entry name" value="Aromatic compound dioxygenase"/>
    <property type="match status" value="1"/>
</dbReference>
<evidence type="ECO:0000313" key="2">
    <source>
        <dbReference type="EMBL" id="KAF4624434.1"/>
    </source>
</evidence>